<feature type="transmembrane region" description="Helical" evidence="7">
    <location>
        <begin position="287"/>
        <end position="314"/>
    </location>
</feature>
<dbReference type="CDD" id="cd06261">
    <property type="entry name" value="TM_PBP2"/>
    <property type="match status" value="1"/>
</dbReference>
<dbReference type="EMBL" id="BART01003204">
    <property type="protein sequence ID" value="GAG72906.1"/>
    <property type="molecule type" value="Genomic_DNA"/>
</dbReference>
<feature type="transmembrane region" description="Helical" evidence="7">
    <location>
        <begin position="185"/>
        <end position="204"/>
    </location>
</feature>
<proteinExistence type="predicted"/>
<keyword evidence="3" id="KW-1003">Cell membrane</keyword>
<evidence type="ECO:0000259" key="8">
    <source>
        <dbReference type="PROSITE" id="PS50928"/>
    </source>
</evidence>
<evidence type="ECO:0000256" key="7">
    <source>
        <dbReference type="SAM" id="Phobius"/>
    </source>
</evidence>
<evidence type="ECO:0000313" key="9">
    <source>
        <dbReference type="EMBL" id="GAG72906.1"/>
    </source>
</evidence>
<dbReference type="SUPFAM" id="SSF161098">
    <property type="entry name" value="MetI-like"/>
    <property type="match status" value="1"/>
</dbReference>
<dbReference type="PROSITE" id="PS50928">
    <property type="entry name" value="ABC_TM1"/>
    <property type="match status" value="1"/>
</dbReference>
<accession>X1BLB3</accession>
<feature type="transmembrane region" description="Helical" evidence="7">
    <location>
        <begin position="246"/>
        <end position="267"/>
    </location>
</feature>
<dbReference type="Pfam" id="PF00528">
    <property type="entry name" value="BPD_transp_1"/>
    <property type="match status" value="1"/>
</dbReference>
<dbReference type="AlphaFoldDB" id="X1BLB3"/>
<evidence type="ECO:0000256" key="4">
    <source>
        <dbReference type="ARBA" id="ARBA00022692"/>
    </source>
</evidence>
<dbReference type="Pfam" id="PF19300">
    <property type="entry name" value="BPD_transp_1_N"/>
    <property type="match status" value="1"/>
</dbReference>
<dbReference type="PANTHER" id="PTHR30465">
    <property type="entry name" value="INNER MEMBRANE ABC TRANSPORTER"/>
    <property type="match status" value="1"/>
</dbReference>
<feature type="transmembrane region" description="Helical" evidence="7">
    <location>
        <begin position="12"/>
        <end position="30"/>
    </location>
</feature>
<dbReference type="GO" id="GO:0055085">
    <property type="term" value="P:transmembrane transport"/>
    <property type="evidence" value="ECO:0007669"/>
    <property type="project" value="InterPro"/>
</dbReference>
<evidence type="ECO:0000256" key="5">
    <source>
        <dbReference type="ARBA" id="ARBA00022989"/>
    </source>
</evidence>
<dbReference type="PANTHER" id="PTHR30465:SF0">
    <property type="entry name" value="OLIGOPEPTIDE TRANSPORT SYSTEM PERMEASE PROTEIN APPB"/>
    <property type="match status" value="1"/>
</dbReference>
<organism evidence="9">
    <name type="scientific">marine sediment metagenome</name>
    <dbReference type="NCBI Taxonomy" id="412755"/>
    <lineage>
        <taxon>unclassified sequences</taxon>
        <taxon>metagenomes</taxon>
        <taxon>ecological metagenomes</taxon>
    </lineage>
</organism>
<reference evidence="9" key="1">
    <citation type="journal article" date="2014" name="Front. Microbiol.">
        <title>High frequency of phylogenetically diverse reductive dehalogenase-homologous genes in deep subseafloor sedimentary metagenomes.</title>
        <authorList>
            <person name="Kawai M."/>
            <person name="Futagami T."/>
            <person name="Toyoda A."/>
            <person name="Takaki Y."/>
            <person name="Nishi S."/>
            <person name="Hori S."/>
            <person name="Arai W."/>
            <person name="Tsubouchi T."/>
            <person name="Morono Y."/>
            <person name="Uchiyama I."/>
            <person name="Ito T."/>
            <person name="Fujiyama A."/>
            <person name="Inagaki F."/>
            <person name="Takami H."/>
        </authorList>
    </citation>
    <scope>NUCLEOTIDE SEQUENCE</scope>
    <source>
        <strain evidence="9">Expedition CK06-06</strain>
    </source>
</reference>
<keyword evidence="6 7" id="KW-0472">Membrane</keyword>
<evidence type="ECO:0000256" key="1">
    <source>
        <dbReference type="ARBA" id="ARBA00004651"/>
    </source>
</evidence>
<dbReference type="InterPro" id="IPR045621">
    <property type="entry name" value="BPD_transp_1_N"/>
</dbReference>
<comment type="subcellular location">
    <subcellularLocation>
        <location evidence="1">Cell membrane</location>
        <topology evidence="1">Multi-pass membrane protein</topology>
    </subcellularLocation>
</comment>
<sequence length="321" mass="36183">MLRYIVRRFLHMIPLLIGISLISFFIIQLAPGDFLTQQALNPQVSAERIAQERARFGLDKPIYLQYLMWLKSILRLDFGYSFAYRLPVFTLIKSRLYNTFILSLSAMIFTWVLSIPLGILSAVKQYSWLDKSISVFAFLGLAIPNFFFALLLLYMAMKSGWFPVGGMYSINYESLSLGAKIWDRIYHLILPTIVLGTAGMAGLVRQMRGNLLDYLKADFIITARAKGLSERVVILKHAVRNAVNPLITLFGFALPGLLSGAALTEIIMSWPGLGRLMLEAVLKMDLYLVMGSLMMGAVLLILGNLVADLILAWVDPRIRYD</sequence>
<evidence type="ECO:0000256" key="2">
    <source>
        <dbReference type="ARBA" id="ARBA00022448"/>
    </source>
</evidence>
<dbReference type="InterPro" id="IPR000515">
    <property type="entry name" value="MetI-like"/>
</dbReference>
<evidence type="ECO:0000256" key="3">
    <source>
        <dbReference type="ARBA" id="ARBA00022475"/>
    </source>
</evidence>
<feature type="transmembrane region" description="Helical" evidence="7">
    <location>
        <begin position="135"/>
        <end position="157"/>
    </location>
</feature>
<feature type="domain" description="ABC transmembrane type-1" evidence="8">
    <location>
        <begin position="96"/>
        <end position="311"/>
    </location>
</feature>
<name>X1BLB3_9ZZZZ</name>
<dbReference type="Gene3D" id="1.10.3720.10">
    <property type="entry name" value="MetI-like"/>
    <property type="match status" value="1"/>
</dbReference>
<evidence type="ECO:0000256" key="6">
    <source>
        <dbReference type="ARBA" id="ARBA00023136"/>
    </source>
</evidence>
<gene>
    <name evidence="9" type="ORF">S01H4_09050</name>
</gene>
<protein>
    <recommendedName>
        <fullName evidence="8">ABC transmembrane type-1 domain-containing protein</fullName>
    </recommendedName>
</protein>
<dbReference type="InterPro" id="IPR035906">
    <property type="entry name" value="MetI-like_sf"/>
</dbReference>
<keyword evidence="5 7" id="KW-1133">Transmembrane helix</keyword>
<dbReference type="GO" id="GO:0005886">
    <property type="term" value="C:plasma membrane"/>
    <property type="evidence" value="ECO:0007669"/>
    <property type="project" value="UniProtKB-SubCell"/>
</dbReference>
<comment type="caution">
    <text evidence="9">The sequence shown here is derived from an EMBL/GenBank/DDBJ whole genome shotgun (WGS) entry which is preliminary data.</text>
</comment>
<keyword evidence="4 7" id="KW-0812">Transmembrane</keyword>
<feature type="transmembrane region" description="Helical" evidence="7">
    <location>
        <begin position="100"/>
        <end position="123"/>
    </location>
</feature>
<keyword evidence="2" id="KW-0813">Transport</keyword>